<feature type="binding site" evidence="6">
    <location>
        <begin position="402"/>
        <end position="404"/>
    </location>
    <ligand>
        <name>ATP</name>
        <dbReference type="ChEBI" id="CHEBI:30616"/>
    </ligand>
</feature>
<dbReference type="PROSITE" id="PS00455">
    <property type="entry name" value="AMP_BINDING"/>
    <property type="match status" value="1"/>
</dbReference>
<evidence type="ECO:0000313" key="10">
    <source>
        <dbReference type="EMBL" id="AEU35590.1"/>
    </source>
</evidence>
<feature type="binding site" evidence="6">
    <location>
        <position position="554"/>
    </location>
    <ligand>
        <name>Mg(2+)</name>
        <dbReference type="ChEBI" id="CHEBI:18420"/>
    </ligand>
</feature>
<evidence type="ECO:0000256" key="5">
    <source>
        <dbReference type="ARBA" id="ARBA00022990"/>
    </source>
</evidence>
<organism evidence="10 11">
    <name type="scientific">Granulicella mallensis (strain ATCC BAA-1857 / DSM 23137 / MP5ACTX8)</name>
    <dbReference type="NCBI Taxonomy" id="682795"/>
    <lineage>
        <taxon>Bacteria</taxon>
        <taxon>Pseudomonadati</taxon>
        <taxon>Acidobacteriota</taxon>
        <taxon>Terriglobia</taxon>
        <taxon>Terriglobales</taxon>
        <taxon>Acidobacteriaceae</taxon>
        <taxon>Granulicella</taxon>
    </lineage>
</organism>
<dbReference type="SUPFAM" id="SSF56801">
    <property type="entry name" value="Acetyl-CoA synthetase-like"/>
    <property type="match status" value="1"/>
</dbReference>
<gene>
    <name evidence="6" type="primary">acsA</name>
    <name evidence="10" type="ordered locus">AciX8_1246</name>
</gene>
<keyword evidence="2 6" id="KW-0436">Ligase</keyword>
<dbReference type="RefSeq" id="WP_014264470.1">
    <property type="nucleotide sequence ID" value="NC_016631.1"/>
</dbReference>
<dbReference type="InterPro" id="IPR025110">
    <property type="entry name" value="AMP-bd_C"/>
</dbReference>
<dbReference type="HAMAP" id="MF_01123">
    <property type="entry name" value="Ac_CoA_synth"/>
    <property type="match status" value="1"/>
</dbReference>
<feature type="domain" description="Acetyl-coenzyme A synthetase N-terminal" evidence="9">
    <location>
        <begin position="44"/>
        <end position="97"/>
    </location>
</feature>
<keyword evidence="5 6" id="KW-0007">Acetylation</keyword>
<evidence type="ECO:0000256" key="6">
    <source>
        <dbReference type="HAMAP-Rule" id="MF_01123"/>
    </source>
</evidence>
<dbReference type="EC" id="6.2.1.1" evidence="6"/>
<feature type="binding site" evidence="6">
    <location>
        <position position="515"/>
    </location>
    <ligand>
        <name>ATP</name>
        <dbReference type="ChEBI" id="CHEBI:30616"/>
    </ligand>
</feature>
<dbReference type="PANTHER" id="PTHR24095:SF14">
    <property type="entry name" value="ACETYL-COENZYME A SYNTHETASE 1"/>
    <property type="match status" value="1"/>
</dbReference>
<feature type="binding site" evidence="6">
    <location>
        <position position="541"/>
    </location>
    <ligand>
        <name>ATP</name>
        <dbReference type="ChEBI" id="CHEBI:30616"/>
    </ligand>
</feature>
<dbReference type="HOGENOM" id="CLU_000022_3_6_0"/>
<dbReference type="GO" id="GO:0019427">
    <property type="term" value="P:acetyl-CoA biosynthetic process from acetate"/>
    <property type="evidence" value="ECO:0007669"/>
    <property type="project" value="UniProtKB-UniRule"/>
</dbReference>
<dbReference type="InterPro" id="IPR011904">
    <property type="entry name" value="Ac_CoA_lig"/>
</dbReference>
<dbReference type="eggNOG" id="COG0365">
    <property type="taxonomic scope" value="Bacteria"/>
</dbReference>
<sequence length="660" mass="73388">MSVESTPVGSTLNENFESLMREDRVFPPPAAFAARARIGSEAEYERMYKRSIEAPEEFWAEAAAELEWFTPWTKVLEGSGPHAKWFTGGKLNLSHNCVDRHAKAARKDKVALLWEGEPGEVRRLTFAELHVEVQKFANVLKSLGVKKGDRVAVYMGMSPELAIALLACARIGAVHSVIFGGFAAHAISDRVNDSDCQVIVTQDLSYRRGSEVKLKKIVDEALEKCPGVRKVIVYQRAPSATVAMKEGRDFWWHEAMAAAAADCSAEPMDAEDPLYILYTSGTTGKPKGLVHTTGGYSVQTYLTSKYIFDLQDEDVYWCTADIGWVTGHSYVVYGPLQNGATVMMYEGAPNWPENDRFWKIVDDHKVTVFYTAPTAIRAFIKWGNDWVHKHSLASLRLLGTVGEPINPEAWMWYHREIGKERCPIVDTWWQTETGAILIAPIPGAVATKPGSATRPFFGVVPEIVTKEGDPVPAGQGGLLVIKKPWPSLARTIWGDAERYEQAYFSEIPGIYFTGDGARRDADGYYWLMGRVDDVINVSGHRLGTMEIESALVAHSKVAEAAVVGRPCEMKGQAIAAFVTLEEGYEPSEELKQELRQWVAKEIGGLARPDDMRFTQMLPKTRSGKIMRRLLRELATTGEVKGDTTTLEDFGVLAKLKENEE</sequence>
<feature type="binding site" evidence="6">
    <location>
        <position position="552"/>
    </location>
    <ligand>
        <name>Mg(2+)</name>
        <dbReference type="ChEBI" id="CHEBI:18420"/>
    </ligand>
</feature>
<evidence type="ECO:0000259" key="8">
    <source>
        <dbReference type="Pfam" id="PF13193"/>
    </source>
</evidence>
<keyword evidence="6" id="KW-0460">Magnesium</keyword>
<evidence type="ECO:0000259" key="9">
    <source>
        <dbReference type="Pfam" id="PF16177"/>
    </source>
</evidence>
<dbReference type="GO" id="GO:0016208">
    <property type="term" value="F:AMP binding"/>
    <property type="evidence" value="ECO:0007669"/>
    <property type="project" value="InterPro"/>
</dbReference>
<dbReference type="Pfam" id="PF00501">
    <property type="entry name" value="AMP-binding"/>
    <property type="match status" value="1"/>
</dbReference>
<feature type="binding site" evidence="6">
    <location>
        <begin position="426"/>
        <end position="431"/>
    </location>
    <ligand>
        <name>ATP</name>
        <dbReference type="ChEBI" id="CHEBI:30616"/>
    </ligand>
</feature>
<keyword evidence="11" id="KW-1185">Reference proteome</keyword>
<evidence type="ECO:0000256" key="3">
    <source>
        <dbReference type="ARBA" id="ARBA00022741"/>
    </source>
</evidence>
<comment type="caution">
    <text evidence="6">Lacks conserved residue(s) required for the propagation of feature annotation.</text>
</comment>
<dbReference type="NCBIfam" id="NF001208">
    <property type="entry name" value="PRK00174.1"/>
    <property type="match status" value="1"/>
</dbReference>
<dbReference type="PANTHER" id="PTHR24095">
    <property type="entry name" value="ACETYL-COENZYME A SYNTHETASE"/>
    <property type="match status" value="1"/>
</dbReference>
<feature type="modified residue" description="N6-acetyllysine" evidence="6">
    <location>
        <position position="624"/>
    </location>
</feature>
<dbReference type="InterPro" id="IPR020845">
    <property type="entry name" value="AMP-binding_CS"/>
</dbReference>
<feature type="binding site" evidence="6">
    <location>
        <position position="350"/>
    </location>
    <ligand>
        <name>CoA</name>
        <dbReference type="ChEBI" id="CHEBI:57287"/>
    </ligand>
</feature>
<feature type="domain" description="AMP-dependent synthetase/ligase" evidence="7">
    <location>
        <begin position="101"/>
        <end position="490"/>
    </location>
</feature>
<feature type="binding site" evidence="6">
    <location>
        <position position="530"/>
    </location>
    <ligand>
        <name>ATP</name>
        <dbReference type="ChEBI" id="CHEBI:30616"/>
    </ligand>
</feature>
<feature type="binding site" evidence="6">
    <location>
        <position position="538"/>
    </location>
    <ligand>
        <name>CoA</name>
        <dbReference type="ChEBI" id="CHEBI:57287"/>
    </ligand>
</feature>
<comment type="similarity">
    <text evidence="1 6">Belongs to the ATP-dependent AMP-binding enzyme family.</text>
</comment>
<feature type="domain" description="AMP-binding enzyme C-terminal" evidence="8">
    <location>
        <begin position="546"/>
        <end position="624"/>
    </location>
</feature>
<keyword evidence="6" id="KW-0479">Metal-binding</keyword>
<feature type="binding site" evidence="6">
    <location>
        <position position="557"/>
    </location>
    <ligand>
        <name>Mg(2+)</name>
        <dbReference type="ChEBI" id="CHEBI:18420"/>
    </ligand>
</feature>
<feature type="binding site" evidence="6">
    <location>
        <begin position="207"/>
        <end position="210"/>
    </location>
    <ligand>
        <name>CoA</name>
        <dbReference type="ChEBI" id="CHEBI:57287"/>
    </ligand>
</feature>
<dbReference type="OrthoDB" id="9778383at2"/>
<dbReference type="NCBIfam" id="TIGR02188">
    <property type="entry name" value="Ac_CoA_lig_AcsA"/>
    <property type="match status" value="1"/>
</dbReference>
<dbReference type="InterPro" id="IPR000873">
    <property type="entry name" value="AMP-dep_synth/lig_dom"/>
</dbReference>
<dbReference type="STRING" id="682795.AciX8_1246"/>
<evidence type="ECO:0000259" key="7">
    <source>
        <dbReference type="Pfam" id="PF00501"/>
    </source>
</evidence>
<dbReference type="GO" id="GO:0003987">
    <property type="term" value="F:acetate-CoA ligase activity"/>
    <property type="evidence" value="ECO:0007669"/>
    <property type="project" value="UniProtKB-UniRule"/>
</dbReference>
<dbReference type="GO" id="GO:0046872">
    <property type="term" value="F:metal ion binding"/>
    <property type="evidence" value="ECO:0007669"/>
    <property type="project" value="UniProtKB-KW"/>
</dbReference>
<dbReference type="KEGG" id="gma:AciX8_1246"/>
<keyword evidence="3 6" id="KW-0547">Nucleotide-binding</keyword>
<dbReference type="InterPro" id="IPR045851">
    <property type="entry name" value="AMP-bd_C_sf"/>
</dbReference>
<accession>G8NY02</accession>
<dbReference type="InterPro" id="IPR042099">
    <property type="entry name" value="ANL_N_sf"/>
</dbReference>
<keyword evidence="4 6" id="KW-0067">ATP-binding</keyword>
<dbReference type="EMBL" id="CP003130">
    <property type="protein sequence ID" value="AEU35590.1"/>
    <property type="molecule type" value="Genomic_DNA"/>
</dbReference>
<comment type="catalytic activity">
    <reaction evidence="6">
        <text>acetate + ATP + CoA = acetyl-CoA + AMP + diphosphate</text>
        <dbReference type="Rhea" id="RHEA:23176"/>
        <dbReference type="ChEBI" id="CHEBI:30089"/>
        <dbReference type="ChEBI" id="CHEBI:30616"/>
        <dbReference type="ChEBI" id="CHEBI:33019"/>
        <dbReference type="ChEBI" id="CHEBI:57287"/>
        <dbReference type="ChEBI" id="CHEBI:57288"/>
        <dbReference type="ChEBI" id="CHEBI:456215"/>
        <dbReference type="EC" id="6.2.1.1"/>
    </reaction>
</comment>
<evidence type="ECO:0000256" key="2">
    <source>
        <dbReference type="ARBA" id="ARBA00022598"/>
    </source>
</evidence>
<dbReference type="Proteomes" id="UP000007113">
    <property type="component" value="Chromosome"/>
</dbReference>
<feature type="binding site" evidence="6">
    <location>
        <position position="326"/>
    </location>
    <ligand>
        <name>CoA</name>
        <dbReference type="ChEBI" id="CHEBI:57287"/>
    </ligand>
</feature>
<dbReference type="InterPro" id="IPR032387">
    <property type="entry name" value="ACAS_N"/>
</dbReference>
<comment type="PTM">
    <text evidence="6">Acetylated. Deacetylation by the SIR2-homolog deacetylase activates the enzyme.</text>
</comment>
<dbReference type="Gene3D" id="3.30.300.30">
    <property type="match status" value="1"/>
</dbReference>
<protein>
    <recommendedName>
        <fullName evidence="6">Acetyl-coenzyme A synthetase</fullName>
        <shortName evidence="6">AcCoA synthetase</shortName>
        <shortName evidence="6">Acs</shortName>
        <ecNumber evidence="6">6.2.1.1</ecNumber>
    </recommendedName>
    <alternativeName>
        <fullName evidence="6">Acetate--CoA ligase</fullName>
    </alternativeName>
    <alternativeName>
        <fullName evidence="6">Acyl-activating enzyme</fullName>
    </alternativeName>
</protein>
<evidence type="ECO:0000256" key="4">
    <source>
        <dbReference type="ARBA" id="ARBA00022840"/>
    </source>
</evidence>
<comment type="function">
    <text evidence="6">Catalyzes the conversion of acetate into acetyl-CoA (AcCoA), an essential intermediate at the junction of anabolic and catabolic pathways. AcsA undergoes a two-step reaction. In the first half reaction, AcsA combines acetate with ATP to form acetyl-adenylate (AcAMP) intermediate. In the second half reaction, it can then transfer the acetyl group from AcAMP to the sulfhydryl group of CoA, forming the product AcCoA.</text>
</comment>
<dbReference type="Pfam" id="PF16177">
    <property type="entry name" value="ACAS_N"/>
    <property type="match status" value="1"/>
</dbReference>
<reference evidence="10 11" key="1">
    <citation type="submission" date="2011-11" db="EMBL/GenBank/DDBJ databases">
        <title>Complete sequence of Granulicella mallensis MP5ACTX8.</title>
        <authorList>
            <consortium name="US DOE Joint Genome Institute"/>
            <person name="Lucas S."/>
            <person name="Copeland A."/>
            <person name="Lapidus A."/>
            <person name="Cheng J.-F."/>
            <person name="Goodwin L."/>
            <person name="Pitluck S."/>
            <person name="Peters L."/>
            <person name="Lu M."/>
            <person name="Detter J.C."/>
            <person name="Han C."/>
            <person name="Tapia R."/>
            <person name="Land M."/>
            <person name="Hauser L."/>
            <person name="Kyrpides N."/>
            <person name="Ivanova N."/>
            <person name="Mikhailova N."/>
            <person name="Pagani I."/>
            <person name="Rawat S."/>
            <person name="Mannisto M."/>
            <person name="Haggblom M."/>
            <person name="Woyke T."/>
        </authorList>
    </citation>
    <scope>NUCLEOTIDE SEQUENCE [LARGE SCALE GENOMIC DNA]</scope>
    <source>
        <strain evidence="11">ATCC BAA-1857 / DSM 23137 / MP5ACTX8</strain>
    </source>
</reference>
<dbReference type="GO" id="GO:0005829">
    <property type="term" value="C:cytosol"/>
    <property type="evidence" value="ECO:0007669"/>
    <property type="project" value="TreeGrafter"/>
</dbReference>
<dbReference type="Gene3D" id="3.40.50.12780">
    <property type="entry name" value="N-terminal domain of ligase-like"/>
    <property type="match status" value="1"/>
</dbReference>
<dbReference type="Pfam" id="PF13193">
    <property type="entry name" value="AMP-binding_C"/>
    <property type="match status" value="1"/>
</dbReference>
<proteinExistence type="inferred from homology"/>
<dbReference type="CDD" id="cd05966">
    <property type="entry name" value="ACS"/>
    <property type="match status" value="1"/>
</dbReference>
<name>G8NY02_GRAMM</name>
<dbReference type="FunFam" id="3.40.50.12780:FF:000001">
    <property type="entry name" value="Acetyl-coenzyme A synthetase"/>
    <property type="match status" value="1"/>
</dbReference>
<dbReference type="AlphaFoldDB" id="G8NY02"/>
<evidence type="ECO:0000256" key="1">
    <source>
        <dbReference type="ARBA" id="ARBA00006432"/>
    </source>
</evidence>
<evidence type="ECO:0000313" key="11">
    <source>
        <dbReference type="Proteomes" id="UP000007113"/>
    </source>
</evidence>
<dbReference type="GO" id="GO:0005524">
    <property type="term" value="F:ATP binding"/>
    <property type="evidence" value="ECO:0007669"/>
    <property type="project" value="UniProtKB-KW"/>
</dbReference>
<comment type="cofactor">
    <cofactor evidence="6">
        <name>Mg(2+)</name>
        <dbReference type="ChEBI" id="CHEBI:18420"/>
    </cofactor>
</comment>